<protein>
    <recommendedName>
        <fullName evidence="3">F-box domain-containing protein</fullName>
    </recommendedName>
</protein>
<evidence type="ECO:0000313" key="2">
    <source>
        <dbReference type="Proteomes" id="UP001362999"/>
    </source>
</evidence>
<dbReference type="AlphaFoldDB" id="A0AAW0B961"/>
<dbReference type="EMBL" id="JAWWNJ010000037">
    <property type="protein sequence ID" value="KAK7022675.1"/>
    <property type="molecule type" value="Genomic_DNA"/>
</dbReference>
<proteinExistence type="predicted"/>
<gene>
    <name evidence="1" type="ORF">R3P38DRAFT_2961736</name>
</gene>
<evidence type="ECO:0000313" key="1">
    <source>
        <dbReference type="EMBL" id="KAK7022675.1"/>
    </source>
</evidence>
<accession>A0AAW0B961</accession>
<dbReference type="Proteomes" id="UP001362999">
    <property type="component" value="Unassembled WGS sequence"/>
</dbReference>
<comment type="caution">
    <text evidence="1">The sequence shown here is derived from an EMBL/GenBank/DDBJ whole genome shotgun (WGS) entry which is preliminary data.</text>
</comment>
<reference evidence="1 2" key="1">
    <citation type="journal article" date="2024" name="J Genomics">
        <title>Draft genome sequencing and assembly of Favolaschia claudopus CIRM-BRFM 2984 isolated from oak limbs.</title>
        <authorList>
            <person name="Navarro D."/>
            <person name="Drula E."/>
            <person name="Chaduli D."/>
            <person name="Cazenave R."/>
            <person name="Ahrendt S."/>
            <person name="Wang J."/>
            <person name="Lipzen A."/>
            <person name="Daum C."/>
            <person name="Barry K."/>
            <person name="Grigoriev I.V."/>
            <person name="Favel A."/>
            <person name="Rosso M.N."/>
            <person name="Martin F."/>
        </authorList>
    </citation>
    <scope>NUCLEOTIDE SEQUENCE [LARGE SCALE GENOMIC DNA]</scope>
    <source>
        <strain evidence="1 2">CIRM-BRFM 2984</strain>
    </source>
</reference>
<name>A0AAW0B961_9AGAR</name>
<keyword evidence="2" id="KW-1185">Reference proteome</keyword>
<evidence type="ECO:0008006" key="3">
    <source>
        <dbReference type="Google" id="ProtNLM"/>
    </source>
</evidence>
<sequence length="383" mass="44019">MKPPSPLDVQELVDLCIDHLFDDPETLASCSLVARSWVDAAQAKLFCAPHLTNCEVVSSNRIALKLHKVLSTSPHLLRHVRSMFLSQTSLHHTTDAKLAQLGSSRLDTLSLQIANTTNNEIHIGSLMRYPNLRRLRCFFPFGFSGCARYMENFSSTVEHLDLECFHWELIHFNVPIDSQTVPRIQLKSLYLNLLDKPKQPQRLWPTALYPFGLGRLKYLGVWRARLIQWDTIPHETNQSIEELQIGIEDTELVDLSPLIHLRTLHLILLSPNNVIPPGCRYTIASLTAHHRVDVITLWVGDLDFEEDDESRQLDLVLSTLPLEPRPTVEFESSIKKEGREESLKRLFPKLVAQNQFRIVYCSWPVSEIGRRIVLMPYEVRVRL</sequence>
<organism evidence="1 2">
    <name type="scientific">Favolaschia claudopus</name>
    <dbReference type="NCBI Taxonomy" id="2862362"/>
    <lineage>
        <taxon>Eukaryota</taxon>
        <taxon>Fungi</taxon>
        <taxon>Dikarya</taxon>
        <taxon>Basidiomycota</taxon>
        <taxon>Agaricomycotina</taxon>
        <taxon>Agaricomycetes</taxon>
        <taxon>Agaricomycetidae</taxon>
        <taxon>Agaricales</taxon>
        <taxon>Marasmiineae</taxon>
        <taxon>Mycenaceae</taxon>
        <taxon>Favolaschia</taxon>
    </lineage>
</organism>